<dbReference type="PATRIC" id="fig|158500.4.peg.2328"/>
<evidence type="ECO:0000313" key="2">
    <source>
        <dbReference type="EMBL" id="EZP82260.1"/>
    </source>
</evidence>
<evidence type="ECO:0000259" key="1">
    <source>
        <dbReference type="Pfam" id="PF07238"/>
    </source>
</evidence>
<gene>
    <name evidence="2" type="ORF">BV97_02283</name>
</gene>
<dbReference type="EMBL" id="JFYZ01000010">
    <property type="protein sequence ID" value="EZP82260.1"/>
    <property type="molecule type" value="Genomic_DNA"/>
</dbReference>
<organism evidence="2 3">
    <name type="scientific">Novosphingobium resinovorum</name>
    <dbReference type="NCBI Taxonomy" id="158500"/>
    <lineage>
        <taxon>Bacteria</taxon>
        <taxon>Pseudomonadati</taxon>
        <taxon>Pseudomonadota</taxon>
        <taxon>Alphaproteobacteria</taxon>
        <taxon>Sphingomonadales</taxon>
        <taxon>Sphingomonadaceae</taxon>
        <taxon>Novosphingobium</taxon>
    </lineage>
</organism>
<feature type="domain" description="PilZ" evidence="1">
    <location>
        <begin position="114"/>
        <end position="187"/>
    </location>
</feature>
<dbReference type="AlphaFoldDB" id="A0A031JZ71"/>
<evidence type="ECO:0000313" key="3">
    <source>
        <dbReference type="Proteomes" id="UP000024329"/>
    </source>
</evidence>
<dbReference type="SUPFAM" id="SSF141371">
    <property type="entry name" value="PilZ domain-like"/>
    <property type="match status" value="2"/>
</dbReference>
<feature type="domain" description="PilZ" evidence="1">
    <location>
        <begin position="18"/>
        <end position="98"/>
    </location>
</feature>
<dbReference type="GO" id="GO:0035438">
    <property type="term" value="F:cyclic-di-GMP binding"/>
    <property type="evidence" value="ECO:0007669"/>
    <property type="project" value="InterPro"/>
</dbReference>
<dbReference type="InterPro" id="IPR009875">
    <property type="entry name" value="PilZ_domain"/>
</dbReference>
<comment type="caution">
    <text evidence="2">The sequence shown here is derived from an EMBL/GenBank/DDBJ whole genome shotgun (WGS) entry which is preliminary data.</text>
</comment>
<dbReference type="Pfam" id="PF07238">
    <property type="entry name" value="PilZ"/>
    <property type="match status" value="2"/>
</dbReference>
<proteinExistence type="predicted"/>
<name>A0A031JZ71_9SPHN</name>
<dbReference type="Proteomes" id="UP000024329">
    <property type="component" value="Unassembled WGS sequence"/>
</dbReference>
<protein>
    <submittedName>
        <fullName evidence="2">PilZ domain-containing protein</fullName>
    </submittedName>
</protein>
<dbReference type="eggNOG" id="ENOG5031BK2">
    <property type="taxonomic scope" value="Bacteria"/>
</dbReference>
<reference evidence="2 3" key="1">
    <citation type="submission" date="2014-03" db="EMBL/GenBank/DDBJ databases">
        <title>Whole genome sequence of Novosphingobium resinovorum KF1.</title>
        <authorList>
            <person name="Gan H.M."/>
            <person name="Gan H.Y."/>
            <person name="Chew T.H."/>
            <person name="Savka M.A."/>
        </authorList>
    </citation>
    <scope>NUCLEOTIDE SEQUENCE [LARGE SCALE GENOMIC DNA]</scope>
    <source>
        <strain evidence="2 3">KF1</strain>
    </source>
</reference>
<dbReference type="RefSeq" id="WP_036525808.1">
    <property type="nucleotide sequence ID" value="NZ_JFYZ01000010.1"/>
</dbReference>
<sequence length="204" mass="22538">MSFPESLSAGGKPSYEDQRASPRFALLLRAAKLIGAHGEYLCIVRDVSETGVKLRLFHSLAAERRLALESAAGDRLAVEKVWENGGEAGFRFDVPIEVQRFIAEAGPYPKRPIRVCVGHPVQVTIAGETSVAKVRDLSRQGAGIETEHYLAIGQHLRIGSALMPEFEATVCWRRHPSYGIVFRQLMSLEELAVRAFHMQEAGAR</sequence>
<accession>A0A031JZ71</accession>